<evidence type="ECO:0000259" key="12">
    <source>
        <dbReference type="Pfam" id="PF02096"/>
    </source>
</evidence>
<dbReference type="Pfam" id="PF02096">
    <property type="entry name" value="60KD_IMP"/>
    <property type="match status" value="1"/>
</dbReference>
<evidence type="ECO:0000256" key="7">
    <source>
        <dbReference type="ARBA" id="ARBA00023136"/>
    </source>
</evidence>
<keyword evidence="2" id="KW-0813">Transport</keyword>
<keyword evidence="7 11" id="KW-0472">Membrane</keyword>
<dbReference type="RefSeq" id="WP_006907731.1">
    <property type="nucleotide sequence ID" value="NZ_CAUPDI010000001.1"/>
</dbReference>
<evidence type="ECO:0000313" key="13">
    <source>
        <dbReference type="EMBL" id="MDK7187137.1"/>
    </source>
</evidence>
<feature type="transmembrane region" description="Helical" evidence="11">
    <location>
        <begin position="134"/>
        <end position="158"/>
    </location>
</feature>
<evidence type="ECO:0000256" key="5">
    <source>
        <dbReference type="ARBA" id="ARBA00022927"/>
    </source>
</evidence>
<dbReference type="Proteomes" id="UP001229251">
    <property type="component" value="Unassembled WGS sequence"/>
</dbReference>
<dbReference type="EMBL" id="JASOOE010000006">
    <property type="protein sequence ID" value="MDK7187137.1"/>
    <property type="molecule type" value="Genomic_DNA"/>
</dbReference>
<protein>
    <submittedName>
        <fullName evidence="13">Membrane protein insertase YidC</fullName>
    </submittedName>
</protein>
<organism evidence="13 14">
    <name type="scientific">Facklamia hominis</name>
    <dbReference type="NCBI Taxonomy" id="178214"/>
    <lineage>
        <taxon>Bacteria</taxon>
        <taxon>Bacillati</taxon>
        <taxon>Bacillota</taxon>
        <taxon>Bacilli</taxon>
        <taxon>Lactobacillales</taxon>
        <taxon>Aerococcaceae</taxon>
        <taxon>Facklamia</taxon>
    </lineage>
</organism>
<keyword evidence="5" id="KW-0653">Protein transport</keyword>
<evidence type="ECO:0000256" key="10">
    <source>
        <dbReference type="SAM" id="MobiDB-lite"/>
    </source>
</evidence>
<feature type="transmembrane region" description="Helical" evidence="11">
    <location>
        <begin position="227"/>
        <end position="249"/>
    </location>
</feature>
<evidence type="ECO:0000256" key="11">
    <source>
        <dbReference type="SAM" id="Phobius"/>
    </source>
</evidence>
<dbReference type="NCBIfam" id="TIGR03592">
    <property type="entry name" value="yidC_oxa1_cterm"/>
    <property type="match status" value="1"/>
</dbReference>
<name>A0AAJ1Q5Y7_9LACT</name>
<evidence type="ECO:0000256" key="8">
    <source>
        <dbReference type="ARBA" id="ARBA00023186"/>
    </source>
</evidence>
<dbReference type="PROSITE" id="PS51257">
    <property type="entry name" value="PROKAR_LIPOPROTEIN"/>
    <property type="match status" value="1"/>
</dbReference>
<dbReference type="InterPro" id="IPR047196">
    <property type="entry name" value="YidC_ALB_C"/>
</dbReference>
<keyword evidence="4 9" id="KW-0812">Transmembrane</keyword>
<dbReference type="InterPro" id="IPR028055">
    <property type="entry name" value="YidC/Oxa/ALB_C"/>
</dbReference>
<keyword evidence="6 11" id="KW-1133">Transmembrane helix</keyword>
<dbReference type="CDD" id="cd20070">
    <property type="entry name" value="5TM_YidC_Alb3"/>
    <property type="match status" value="1"/>
</dbReference>
<dbReference type="GO" id="GO:0032977">
    <property type="term" value="F:membrane insertase activity"/>
    <property type="evidence" value="ECO:0007669"/>
    <property type="project" value="InterPro"/>
</dbReference>
<feature type="domain" description="Membrane insertase YidC/Oxa/ALB C-terminal" evidence="12">
    <location>
        <begin position="60"/>
        <end position="255"/>
    </location>
</feature>
<feature type="transmembrane region" description="Helical" evidence="11">
    <location>
        <begin position="179"/>
        <end position="196"/>
    </location>
</feature>
<evidence type="ECO:0000256" key="2">
    <source>
        <dbReference type="ARBA" id="ARBA00022448"/>
    </source>
</evidence>
<accession>A0AAJ1Q5Y7</accession>
<dbReference type="GO" id="GO:0015031">
    <property type="term" value="P:protein transport"/>
    <property type="evidence" value="ECO:0007669"/>
    <property type="project" value="UniProtKB-KW"/>
</dbReference>
<evidence type="ECO:0000256" key="9">
    <source>
        <dbReference type="RuleBase" id="RU003945"/>
    </source>
</evidence>
<feature type="transmembrane region" description="Helical" evidence="11">
    <location>
        <begin position="60"/>
        <end position="80"/>
    </location>
</feature>
<sequence>MQFIKKHGKKILLFAFICLIAAGCVRYDKSGMPTGTVYQYIGIPTARLMDFLAHLFNGSYGMAIIIITVAVRLLMLPSTYKMTKNTMESSAKMKYAQPEISEIQAEMNDTDDPKEKADLQKELMQVYAKYDINMLSSMSGCLPLLIQLPFISAVYAAIRSSEKIAHSTFLGIDLGQRSIAIVVLVVVATFLSSWLMQKAAPTPATDNPQASQMQNSMLIMNPLMLGWFTYASNAGLGVYFLAGSIVSLLQQIYMNHVARPKIQAEMEEKAKKYADLPREKRKKAARENKNAIKAENAKRIVPVKSSSKGQGRNAGKQNRNQR</sequence>
<proteinExistence type="inferred from homology"/>
<dbReference type="PANTHER" id="PTHR12428">
    <property type="entry name" value="OXA1"/>
    <property type="match status" value="1"/>
</dbReference>
<comment type="similarity">
    <text evidence="9">Belongs to the OXA1/ALB3/YidC family.</text>
</comment>
<feature type="compositionally biased region" description="Polar residues" evidence="10">
    <location>
        <begin position="304"/>
        <end position="322"/>
    </location>
</feature>
<dbReference type="AlphaFoldDB" id="A0AAJ1Q5Y7"/>
<keyword evidence="3" id="KW-1003">Cell membrane</keyword>
<dbReference type="InterPro" id="IPR001708">
    <property type="entry name" value="YidC/ALB3/OXA1/COX18"/>
</dbReference>
<dbReference type="GO" id="GO:0005886">
    <property type="term" value="C:plasma membrane"/>
    <property type="evidence" value="ECO:0007669"/>
    <property type="project" value="UniProtKB-SubCell"/>
</dbReference>
<evidence type="ECO:0000256" key="4">
    <source>
        <dbReference type="ARBA" id="ARBA00022692"/>
    </source>
</evidence>
<evidence type="ECO:0000313" key="14">
    <source>
        <dbReference type="Proteomes" id="UP001229251"/>
    </source>
</evidence>
<feature type="compositionally biased region" description="Basic and acidic residues" evidence="10">
    <location>
        <begin position="285"/>
        <end position="298"/>
    </location>
</feature>
<feature type="region of interest" description="Disordered" evidence="10">
    <location>
        <begin position="271"/>
        <end position="322"/>
    </location>
</feature>
<dbReference type="PANTHER" id="PTHR12428:SF65">
    <property type="entry name" value="CYTOCHROME C OXIDASE ASSEMBLY PROTEIN COX18, MITOCHONDRIAL"/>
    <property type="match status" value="1"/>
</dbReference>
<evidence type="ECO:0000256" key="1">
    <source>
        <dbReference type="ARBA" id="ARBA00004651"/>
    </source>
</evidence>
<evidence type="ECO:0000256" key="6">
    <source>
        <dbReference type="ARBA" id="ARBA00022989"/>
    </source>
</evidence>
<evidence type="ECO:0000256" key="3">
    <source>
        <dbReference type="ARBA" id="ARBA00022475"/>
    </source>
</evidence>
<comment type="caution">
    <text evidence="13">The sequence shown here is derived from an EMBL/GenBank/DDBJ whole genome shotgun (WGS) entry which is preliminary data.</text>
</comment>
<comment type="subcellular location">
    <subcellularLocation>
        <location evidence="1">Cell membrane</location>
        <topology evidence="1">Multi-pass membrane protein</topology>
    </subcellularLocation>
    <subcellularLocation>
        <location evidence="9">Membrane</location>
        <topology evidence="9">Multi-pass membrane protein</topology>
    </subcellularLocation>
</comment>
<gene>
    <name evidence="13" type="primary">yidC</name>
    <name evidence="13" type="ORF">QP433_04000</name>
</gene>
<keyword evidence="8" id="KW-0143">Chaperone</keyword>
<dbReference type="GO" id="GO:0051205">
    <property type="term" value="P:protein insertion into membrane"/>
    <property type="evidence" value="ECO:0007669"/>
    <property type="project" value="TreeGrafter"/>
</dbReference>
<reference evidence="13" key="1">
    <citation type="submission" date="2023-05" db="EMBL/GenBank/DDBJ databases">
        <title>Cataloging the Phylogenetic Diversity of Human Bladder Bacteria.</title>
        <authorList>
            <person name="Du J."/>
        </authorList>
    </citation>
    <scope>NUCLEOTIDE SEQUENCE</scope>
    <source>
        <strain evidence="13">UMB1231</strain>
    </source>
</reference>